<dbReference type="EMBL" id="BCWF01000021">
    <property type="protein sequence ID" value="GAT27595.1"/>
    <property type="molecule type" value="Genomic_DNA"/>
</dbReference>
<sequence>MQPEIGGIGIDGRGAVVKSWPGSEHRQHLMLIITRSVSSGFAGIQDQVAQKYGLLTLQEAQEQLEQLPEQQLQEQGDILAEATNFIRRAIFLRYPRVMTIPRCTKHDGAAPHLA</sequence>
<dbReference type="Proteomes" id="UP000075230">
    <property type="component" value="Unassembled WGS sequence"/>
</dbReference>
<protein>
    <submittedName>
        <fullName evidence="1">Sister chromatid cohesion protein Mis4</fullName>
    </submittedName>
</protein>
<evidence type="ECO:0000313" key="2">
    <source>
        <dbReference type="Proteomes" id="UP000075230"/>
    </source>
</evidence>
<reference evidence="2" key="2">
    <citation type="submission" date="2016-02" db="EMBL/GenBank/DDBJ databases">
        <title>Genome sequencing of Aspergillus luchuensis NBRC 4314.</title>
        <authorList>
            <person name="Yamada O."/>
        </authorList>
    </citation>
    <scope>NUCLEOTIDE SEQUENCE [LARGE SCALE GENOMIC DNA]</scope>
    <source>
        <strain evidence="2">RIB 2604</strain>
    </source>
</reference>
<evidence type="ECO:0000313" key="1">
    <source>
        <dbReference type="EMBL" id="GAT27595.1"/>
    </source>
</evidence>
<dbReference type="AlphaFoldDB" id="A0A146FPC2"/>
<gene>
    <name evidence="1" type="ORF">RIB2604_02112890</name>
</gene>
<comment type="caution">
    <text evidence="1">The sequence shown here is derived from an EMBL/GenBank/DDBJ whole genome shotgun (WGS) entry which is preliminary data.</text>
</comment>
<reference evidence="1 2" key="1">
    <citation type="journal article" date="2016" name="DNA Res.">
        <title>Genome sequence of Aspergillus luchuensis NBRC 4314.</title>
        <authorList>
            <person name="Yamada O."/>
            <person name="Machida M."/>
            <person name="Hosoyama A."/>
            <person name="Goto M."/>
            <person name="Takahashi T."/>
            <person name="Futagami T."/>
            <person name="Yamagata Y."/>
            <person name="Takeuchi M."/>
            <person name="Kobayashi T."/>
            <person name="Koike H."/>
            <person name="Abe K."/>
            <person name="Asai K."/>
            <person name="Arita M."/>
            <person name="Fujita N."/>
            <person name="Fukuda K."/>
            <person name="Higa K."/>
            <person name="Horikawa H."/>
            <person name="Ishikawa T."/>
            <person name="Jinno K."/>
            <person name="Kato Y."/>
            <person name="Kirimura K."/>
            <person name="Mizutani O."/>
            <person name="Nakasone K."/>
            <person name="Sano M."/>
            <person name="Shiraishi Y."/>
            <person name="Tsukahara M."/>
            <person name="Gomi K."/>
        </authorList>
    </citation>
    <scope>NUCLEOTIDE SEQUENCE [LARGE SCALE GENOMIC DNA]</scope>
    <source>
        <strain evidence="1 2">RIB 2604</strain>
    </source>
</reference>
<name>A0A146FPC2_ASPKA</name>
<accession>A0A146FPC2</accession>
<organism evidence="1 2">
    <name type="scientific">Aspergillus kawachii</name>
    <name type="common">White koji mold</name>
    <name type="synonym">Aspergillus awamori var. kawachi</name>
    <dbReference type="NCBI Taxonomy" id="1069201"/>
    <lineage>
        <taxon>Eukaryota</taxon>
        <taxon>Fungi</taxon>
        <taxon>Dikarya</taxon>
        <taxon>Ascomycota</taxon>
        <taxon>Pezizomycotina</taxon>
        <taxon>Eurotiomycetes</taxon>
        <taxon>Eurotiomycetidae</taxon>
        <taxon>Eurotiales</taxon>
        <taxon>Aspergillaceae</taxon>
        <taxon>Aspergillus</taxon>
        <taxon>Aspergillus subgen. Circumdati</taxon>
    </lineage>
</organism>
<proteinExistence type="predicted"/>